<accession>A0A0N4UBN0</accession>
<sequence>MRVINFVDTSTWNMVSISDFQVRQWYYICVEWDNFNRHNESTETECRTLQTVIIVSLGDRSGSLLCA</sequence>
<evidence type="ECO:0000313" key="4">
    <source>
        <dbReference type="WBParaSite" id="DME_0000462001-mRNA-1"/>
    </source>
</evidence>
<name>A0A0N4UBN0_DRAME</name>
<evidence type="ECO:0000313" key="1">
    <source>
        <dbReference type="EMBL" id="VDN58530.1"/>
    </source>
</evidence>
<evidence type="ECO:0000313" key="3">
    <source>
        <dbReference type="Proteomes" id="UP000274756"/>
    </source>
</evidence>
<reference evidence="4" key="1">
    <citation type="submission" date="2017-02" db="UniProtKB">
        <authorList>
            <consortium name="WormBaseParasite"/>
        </authorList>
    </citation>
    <scope>IDENTIFICATION</scope>
</reference>
<organism evidence="2 4">
    <name type="scientific">Dracunculus medinensis</name>
    <name type="common">Guinea worm</name>
    <dbReference type="NCBI Taxonomy" id="318479"/>
    <lineage>
        <taxon>Eukaryota</taxon>
        <taxon>Metazoa</taxon>
        <taxon>Ecdysozoa</taxon>
        <taxon>Nematoda</taxon>
        <taxon>Chromadorea</taxon>
        <taxon>Rhabditida</taxon>
        <taxon>Spirurina</taxon>
        <taxon>Dracunculoidea</taxon>
        <taxon>Dracunculidae</taxon>
        <taxon>Dracunculus</taxon>
    </lineage>
</organism>
<protein>
    <submittedName>
        <fullName evidence="1 4">Uncharacterized protein</fullName>
    </submittedName>
</protein>
<dbReference type="EMBL" id="UYYG01001169">
    <property type="protein sequence ID" value="VDN58530.1"/>
    <property type="molecule type" value="Genomic_DNA"/>
</dbReference>
<dbReference type="Proteomes" id="UP000274756">
    <property type="component" value="Unassembled WGS sequence"/>
</dbReference>
<evidence type="ECO:0000313" key="2">
    <source>
        <dbReference type="Proteomes" id="UP000038040"/>
    </source>
</evidence>
<gene>
    <name evidence="1" type="ORF">DME_LOCUS8503</name>
</gene>
<dbReference type="AlphaFoldDB" id="A0A0N4UBN0"/>
<reference evidence="1 3" key="2">
    <citation type="submission" date="2018-11" db="EMBL/GenBank/DDBJ databases">
        <authorList>
            <consortium name="Pathogen Informatics"/>
        </authorList>
    </citation>
    <scope>NUCLEOTIDE SEQUENCE [LARGE SCALE GENOMIC DNA]</scope>
</reference>
<keyword evidence="3" id="KW-1185">Reference proteome</keyword>
<dbReference type="Proteomes" id="UP000038040">
    <property type="component" value="Unplaced"/>
</dbReference>
<dbReference type="WBParaSite" id="DME_0000462001-mRNA-1">
    <property type="protein sequence ID" value="DME_0000462001-mRNA-1"/>
    <property type="gene ID" value="DME_0000462001"/>
</dbReference>
<proteinExistence type="predicted"/>